<dbReference type="PANTHER" id="PTHR33938">
    <property type="entry name" value="FERULOYL ESTERASE B-RELATED"/>
    <property type="match status" value="1"/>
</dbReference>
<dbReference type="RefSeq" id="WP_274997400.1">
    <property type="nucleotide sequence ID" value="NZ_JAJQQP010000015.1"/>
</dbReference>
<keyword evidence="4" id="KW-0732">Signal</keyword>
<dbReference type="Gene3D" id="3.40.50.1820">
    <property type="entry name" value="alpha/beta hydrolase"/>
    <property type="match status" value="1"/>
</dbReference>
<dbReference type="InterPro" id="IPR029058">
    <property type="entry name" value="AB_hydrolase_fold"/>
</dbReference>
<evidence type="ECO:0000256" key="3">
    <source>
        <dbReference type="ARBA" id="ARBA00022723"/>
    </source>
</evidence>
<dbReference type="Proteomes" id="UP001183585">
    <property type="component" value="Unassembled WGS sequence"/>
</dbReference>
<dbReference type="InterPro" id="IPR011118">
    <property type="entry name" value="Tannase/feruloyl_esterase"/>
</dbReference>
<reference evidence="8 9" key="1">
    <citation type="submission" date="2023-07" db="EMBL/GenBank/DDBJ databases">
        <title>Sequencing the genomes of 1000 actinobacteria strains.</title>
        <authorList>
            <person name="Klenk H.-P."/>
        </authorList>
    </citation>
    <scope>NUCLEOTIDE SEQUENCE [LARGE SCALE GENOMIC DNA]</scope>
    <source>
        <strain evidence="8 9">DSM 45554</strain>
    </source>
</reference>
<evidence type="ECO:0000256" key="1">
    <source>
        <dbReference type="ARBA" id="ARBA00006249"/>
    </source>
</evidence>
<sequence>MPVSLRRNRLTLSSVVVLLVTALAMSVTTAYGSGRPRDAAAGTSCSDLAGVEIAASAIGLPTRGASVSSARAARAGGSGDQAYGRHCLVSGIIRPVDPTAPDITFQLALPKRWNGKAVMLGGAGLNGVVPPLTNASNLWGSQKQPLPLSRGYAVFASDSGHQNEEGEHPAAFGSNDEALKNYAGDALKKTRDVAVRLVRSHYGRAPGTSYFIGYSKGGGEALAVAQRWPADWDGVVAGAAGWNVTAVALGGLAAAQAVATPGAWLNEAERHTLYTGVLAACDALDGAEDGVISNTRACEARLDPATLRCPHGGDTSDACLSDVQLAALKRINDPTSLSYVIGTGESSLPGYPVYLADHGGGVPDAVHKELLTQVGVYGSTPPAFPLTPQMSSGASLADGVVRHMVVGDPEFNTLTMDVTSGSGMASYLEAHSALFSNTTDLSPFLNGGGKLLLWTGSAEPAARTSRHYYSRMQAAMGPSRVDSFVRYYEIPGAQHGPSSVFQPEWDQLAVIENWVEQGADPANDVVLTDDAGVPGRTRPLCLFPSWPKYNGSGDVDHASSFTCVSQ</sequence>
<dbReference type="PANTHER" id="PTHR33938:SF15">
    <property type="entry name" value="FERULOYL ESTERASE B-RELATED"/>
    <property type="match status" value="1"/>
</dbReference>
<name>A0ABU2CUT1_9MICO</name>
<evidence type="ECO:0000256" key="4">
    <source>
        <dbReference type="ARBA" id="ARBA00022729"/>
    </source>
</evidence>
<comment type="similarity">
    <text evidence="1">Belongs to the tannase family.</text>
</comment>
<dbReference type="EMBL" id="JAVDYE010000001">
    <property type="protein sequence ID" value="MDR7385090.1"/>
    <property type="molecule type" value="Genomic_DNA"/>
</dbReference>
<keyword evidence="9" id="KW-1185">Reference proteome</keyword>
<proteinExistence type="inferred from homology"/>
<keyword evidence="2" id="KW-0719">Serine esterase</keyword>
<keyword evidence="7" id="KW-1015">Disulfide bond</keyword>
<dbReference type="GO" id="GO:0030600">
    <property type="term" value="F:feruloyl esterase activity"/>
    <property type="evidence" value="ECO:0007669"/>
    <property type="project" value="UniProtKB-EC"/>
</dbReference>
<evidence type="ECO:0000256" key="2">
    <source>
        <dbReference type="ARBA" id="ARBA00022487"/>
    </source>
</evidence>
<organism evidence="8 9">
    <name type="scientific">Promicromonospora iranensis</name>
    <dbReference type="NCBI Taxonomy" id="1105144"/>
    <lineage>
        <taxon>Bacteria</taxon>
        <taxon>Bacillati</taxon>
        <taxon>Actinomycetota</taxon>
        <taxon>Actinomycetes</taxon>
        <taxon>Micrococcales</taxon>
        <taxon>Promicromonosporaceae</taxon>
        <taxon>Promicromonospora</taxon>
    </lineage>
</organism>
<keyword evidence="3" id="KW-0479">Metal-binding</keyword>
<keyword evidence="6" id="KW-0106">Calcium</keyword>
<evidence type="ECO:0000256" key="7">
    <source>
        <dbReference type="ARBA" id="ARBA00023157"/>
    </source>
</evidence>
<evidence type="ECO:0000313" key="8">
    <source>
        <dbReference type="EMBL" id="MDR7385090.1"/>
    </source>
</evidence>
<protein>
    <submittedName>
        <fullName evidence="8">Feruloyl esterase</fullName>
        <ecNumber evidence="8">3.1.1.73</ecNumber>
    </submittedName>
</protein>
<dbReference type="EC" id="3.1.1.73" evidence="8"/>
<accession>A0ABU2CUT1</accession>
<evidence type="ECO:0000256" key="5">
    <source>
        <dbReference type="ARBA" id="ARBA00022801"/>
    </source>
</evidence>
<dbReference type="Pfam" id="PF07519">
    <property type="entry name" value="Tannase"/>
    <property type="match status" value="1"/>
</dbReference>
<dbReference type="SUPFAM" id="SSF53474">
    <property type="entry name" value="alpha/beta-Hydrolases"/>
    <property type="match status" value="1"/>
</dbReference>
<keyword evidence="5 8" id="KW-0378">Hydrolase</keyword>
<evidence type="ECO:0000313" key="9">
    <source>
        <dbReference type="Proteomes" id="UP001183585"/>
    </source>
</evidence>
<evidence type="ECO:0000256" key="6">
    <source>
        <dbReference type="ARBA" id="ARBA00022837"/>
    </source>
</evidence>
<gene>
    <name evidence="8" type="ORF">J2S48_004605</name>
</gene>
<comment type="caution">
    <text evidence="8">The sequence shown here is derived from an EMBL/GenBank/DDBJ whole genome shotgun (WGS) entry which is preliminary data.</text>
</comment>